<proteinExistence type="predicted"/>
<protein>
    <submittedName>
        <fullName evidence="2">Rod shape-determining protein MreD</fullName>
    </submittedName>
</protein>
<feature type="transmembrane region" description="Helical" evidence="1">
    <location>
        <begin position="145"/>
        <end position="163"/>
    </location>
</feature>
<dbReference type="Proteomes" id="UP000183945">
    <property type="component" value="Unassembled WGS sequence"/>
</dbReference>
<dbReference type="AlphaFoldDB" id="A0A1M5EG02"/>
<organism evidence="2 3">
    <name type="scientific">Salegentibacter echinorum</name>
    <dbReference type="NCBI Taxonomy" id="1073325"/>
    <lineage>
        <taxon>Bacteria</taxon>
        <taxon>Pseudomonadati</taxon>
        <taxon>Bacteroidota</taxon>
        <taxon>Flavobacteriia</taxon>
        <taxon>Flavobacteriales</taxon>
        <taxon>Flavobacteriaceae</taxon>
        <taxon>Salegentibacter</taxon>
    </lineage>
</organism>
<keyword evidence="1" id="KW-1133">Transmembrane helix</keyword>
<feature type="transmembrane region" description="Helical" evidence="1">
    <location>
        <begin position="38"/>
        <end position="60"/>
    </location>
</feature>
<keyword evidence="1" id="KW-0812">Transmembrane</keyword>
<keyword evidence="3" id="KW-1185">Reference proteome</keyword>
<dbReference type="STRING" id="1073325.SAMN05444483_102361"/>
<name>A0A1M5EG02_SALEC</name>
<feature type="transmembrane region" description="Helical" evidence="1">
    <location>
        <begin position="72"/>
        <end position="93"/>
    </location>
</feature>
<accession>A0A1M5EG02</accession>
<evidence type="ECO:0000313" key="3">
    <source>
        <dbReference type="Proteomes" id="UP000183945"/>
    </source>
</evidence>
<keyword evidence="1" id="KW-0472">Membrane</keyword>
<dbReference type="OrthoDB" id="1132160at2"/>
<feature type="transmembrane region" description="Helical" evidence="1">
    <location>
        <begin position="113"/>
        <end position="133"/>
    </location>
</feature>
<dbReference type="RefSeq" id="WP_072877536.1">
    <property type="nucleotide sequence ID" value="NZ_FQVT01000002.1"/>
</dbReference>
<evidence type="ECO:0000256" key="1">
    <source>
        <dbReference type="SAM" id="Phobius"/>
    </source>
</evidence>
<evidence type="ECO:0000313" key="2">
    <source>
        <dbReference type="EMBL" id="SHF78165.1"/>
    </source>
</evidence>
<gene>
    <name evidence="2" type="ORF">SAMN05444483_102361</name>
</gene>
<sequence length="168" mass="19254">MNSSIFKNIIRFVGLVLIQVLILNNINFLGYINPYLYVLFLLLYPFNSNHSLFLVLAFLLGFSIDLFEDSGGIHAAACVVIAFVRPHLLRFSFGISYDHQNLRLSTTPFGARLTYIFLSILIHHFILFSLEMFSLNHIIIVLKKTLFSSIFSVLTIILSLAVFSKKYR</sequence>
<feature type="transmembrane region" description="Helical" evidence="1">
    <location>
        <begin position="12"/>
        <end position="32"/>
    </location>
</feature>
<reference evidence="3" key="1">
    <citation type="submission" date="2016-11" db="EMBL/GenBank/DDBJ databases">
        <authorList>
            <person name="Varghese N."/>
            <person name="Submissions S."/>
        </authorList>
    </citation>
    <scope>NUCLEOTIDE SEQUENCE [LARGE SCALE GENOMIC DNA]</scope>
    <source>
        <strain evidence="3">DSM 24579</strain>
    </source>
</reference>
<dbReference type="EMBL" id="FQVT01000002">
    <property type="protein sequence ID" value="SHF78165.1"/>
    <property type="molecule type" value="Genomic_DNA"/>
</dbReference>